<dbReference type="InterPro" id="IPR000873">
    <property type="entry name" value="AMP-dep_synth/lig_dom"/>
</dbReference>
<evidence type="ECO:0000256" key="2">
    <source>
        <dbReference type="ARBA" id="ARBA00022598"/>
    </source>
</evidence>
<keyword evidence="5" id="KW-0472">Membrane</keyword>
<dbReference type="GO" id="GO:0005524">
    <property type="term" value="F:ATP binding"/>
    <property type="evidence" value="ECO:0007669"/>
    <property type="project" value="UniProtKB-KW"/>
</dbReference>
<keyword evidence="3" id="KW-0547">Nucleotide-binding</keyword>
<reference evidence="8 9" key="1">
    <citation type="journal article" date="2018" name="Elife">
        <title>Discovery and characterization of a prevalent human gut bacterial enzyme sufficient for the inactivation of a family of plant toxins.</title>
        <authorList>
            <person name="Koppel N."/>
            <person name="Bisanz J.E."/>
            <person name="Pandelia M.E."/>
            <person name="Turnbaugh P.J."/>
            <person name="Balskus E.P."/>
        </authorList>
    </citation>
    <scope>NUCLEOTIDE SEQUENCE [LARGE SCALE GENOMIC DNA]</scope>
    <source>
        <strain evidence="9">anaerobia AP69FAA</strain>
    </source>
</reference>
<evidence type="ECO:0000256" key="1">
    <source>
        <dbReference type="ARBA" id="ARBA00006432"/>
    </source>
</evidence>
<proteinExistence type="inferred from homology"/>
<name>A0A369L7I2_9ACTN</name>
<accession>A0A369L7I2</accession>
<dbReference type="RefSeq" id="WP_114620751.1">
    <property type="nucleotide sequence ID" value="NZ_PPTP01000005.1"/>
</dbReference>
<dbReference type="InterPro" id="IPR020845">
    <property type="entry name" value="AMP-binding_CS"/>
</dbReference>
<evidence type="ECO:0000313" key="8">
    <source>
        <dbReference type="EMBL" id="RDB55310.1"/>
    </source>
</evidence>
<dbReference type="PANTHER" id="PTHR43605:SF10">
    <property type="entry name" value="ACYL-COA SYNTHETASE MEDIUM CHAIN FAMILY MEMBER 3"/>
    <property type="match status" value="1"/>
</dbReference>
<comment type="similarity">
    <text evidence="1">Belongs to the ATP-dependent AMP-binding enzyme family.</text>
</comment>
<dbReference type="GO" id="GO:0015645">
    <property type="term" value="F:fatty acid ligase activity"/>
    <property type="evidence" value="ECO:0007669"/>
    <property type="project" value="TreeGrafter"/>
</dbReference>
<dbReference type="STRING" id="1034345.GCA_000236865_00120"/>
<dbReference type="GO" id="GO:0016405">
    <property type="term" value="F:CoA-ligase activity"/>
    <property type="evidence" value="ECO:0007669"/>
    <property type="project" value="UniProtKB-ARBA"/>
</dbReference>
<evidence type="ECO:0000256" key="3">
    <source>
        <dbReference type="ARBA" id="ARBA00022741"/>
    </source>
</evidence>
<dbReference type="InterPro" id="IPR045851">
    <property type="entry name" value="AMP-bd_C_sf"/>
</dbReference>
<dbReference type="AlphaFoldDB" id="A0A369L7I2"/>
<evidence type="ECO:0000259" key="6">
    <source>
        <dbReference type="Pfam" id="PF00501"/>
    </source>
</evidence>
<dbReference type="Pfam" id="PF00501">
    <property type="entry name" value="AMP-binding"/>
    <property type="match status" value="1"/>
</dbReference>
<dbReference type="EMBL" id="PPTP01000005">
    <property type="protein sequence ID" value="RDB55310.1"/>
    <property type="molecule type" value="Genomic_DNA"/>
</dbReference>
<protein>
    <submittedName>
        <fullName evidence="8">Acetyl-CoA synthetase</fullName>
    </submittedName>
</protein>
<dbReference type="Pfam" id="PF13193">
    <property type="entry name" value="AMP-binding_C"/>
    <property type="match status" value="1"/>
</dbReference>
<feature type="domain" description="AMP-binding enzyme C-terminal" evidence="7">
    <location>
        <begin position="493"/>
        <end position="571"/>
    </location>
</feature>
<dbReference type="Gene3D" id="3.40.50.12780">
    <property type="entry name" value="N-terminal domain of ligase-like"/>
    <property type="match status" value="1"/>
</dbReference>
<organism evidence="8 9">
    <name type="scientific">Senegalimassilia anaerobia</name>
    <dbReference type="NCBI Taxonomy" id="1473216"/>
    <lineage>
        <taxon>Bacteria</taxon>
        <taxon>Bacillati</taxon>
        <taxon>Actinomycetota</taxon>
        <taxon>Coriobacteriia</taxon>
        <taxon>Coriobacteriales</taxon>
        <taxon>Coriobacteriaceae</taxon>
        <taxon>Senegalimassilia</taxon>
    </lineage>
</organism>
<dbReference type="PANTHER" id="PTHR43605">
    <property type="entry name" value="ACYL-COENZYME A SYNTHETASE"/>
    <property type="match status" value="1"/>
</dbReference>
<evidence type="ECO:0000259" key="7">
    <source>
        <dbReference type="Pfam" id="PF13193"/>
    </source>
</evidence>
<keyword evidence="9" id="KW-1185">Reference proteome</keyword>
<dbReference type="OrthoDB" id="9803968at2"/>
<comment type="caution">
    <text evidence="8">The sequence shown here is derived from an EMBL/GenBank/DDBJ whole genome shotgun (WGS) entry which is preliminary data.</text>
</comment>
<dbReference type="GO" id="GO:0004321">
    <property type="term" value="F:fatty-acyl-CoA synthase activity"/>
    <property type="evidence" value="ECO:0007669"/>
    <property type="project" value="TreeGrafter"/>
</dbReference>
<feature type="transmembrane region" description="Helical" evidence="5">
    <location>
        <begin position="99"/>
        <end position="120"/>
    </location>
</feature>
<keyword evidence="5" id="KW-0812">Transmembrane</keyword>
<keyword evidence="4" id="KW-0067">ATP-binding</keyword>
<evidence type="ECO:0000256" key="4">
    <source>
        <dbReference type="ARBA" id="ARBA00022840"/>
    </source>
</evidence>
<dbReference type="GO" id="GO:0006633">
    <property type="term" value="P:fatty acid biosynthetic process"/>
    <property type="evidence" value="ECO:0007669"/>
    <property type="project" value="TreeGrafter"/>
</dbReference>
<gene>
    <name evidence="8" type="ORF">C1880_06375</name>
</gene>
<evidence type="ECO:0000256" key="5">
    <source>
        <dbReference type="SAM" id="Phobius"/>
    </source>
</evidence>
<dbReference type="PROSITE" id="PS00455">
    <property type="entry name" value="AMP_BINDING"/>
    <property type="match status" value="1"/>
</dbReference>
<dbReference type="InterPro" id="IPR042099">
    <property type="entry name" value="ANL_N_sf"/>
</dbReference>
<sequence>MRNINLRYCEETYDEQGVLADFKVKCPDTFNFGYDVVDDIAENDPDRRAMMWCNPEGEEHLFTFADMKSWSDKTANYLAAHGVGKGDMVMVILRRHYQFWFVATALAKLGAVMVPATFMLKEHDLEYRLNGASIKAVICTSIGTIAQVVDNVVDRCPSVEHLFLVNGAGGGLTEKDADGNWLAVDGPVGAVLSGPEGVCAVPAKREGWHDFNTGVRSADEGFSRVETHVGDPMLMYFSSGTSGNPKMVLHDSYYALAHLVTAKHWHNVKPDGLHLTIADTGWGKAVWGKYYGQWLMEACVLTYDFDRFHADEILDLIPRYGVTTLCCPPTMYRMMMQADVDAHDLSTLTYCTTAGEALNPDLFDFWKEHTGLTIFEGFGQTETPLTVANLTHAVPKPGSMGHPSPAFTIEVQRGDGSRCDVGETGEICIDVHEKAPGIMLEYYRNPEKTEAAVYDGWYHTGDTAWVDEDGYLWYVGRNDDVIKSSGYRIGPFEIESVLLEHEAVRECAVTGVPDPVRGKAVKATVVLAEGFEGNEVLVRELQQWVKQRTAPYKYPRIVEFVDALPKTVNGKIRRAAIREADESQEGKPKTKVPEGLV</sequence>
<dbReference type="InterPro" id="IPR025110">
    <property type="entry name" value="AMP-bd_C"/>
</dbReference>
<feature type="domain" description="AMP-dependent synthetase/ligase" evidence="6">
    <location>
        <begin position="39"/>
        <end position="443"/>
    </location>
</feature>
<dbReference type="GO" id="GO:0006637">
    <property type="term" value="P:acyl-CoA metabolic process"/>
    <property type="evidence" value="ECO:0007669"/>
    <property type="project" value="TreeGrafter"/>
</dbReference>
<keyword evidence="2" id="KW-0436">Ligase</keyword>
<dbReference type="InterPro" id="IPR051087">
    <property type="entry name" value="Mitochondrial_ACSM"/>
</dbReference>
<dbReference type="FunFam" id="3.30.300.30:FF:000005">
    <property type="entry name" value="Acyl-coenzyme A synthetase ACSM5, mitochondrial"/>
    <property type="match status" value="1"/>
</dbReference>
<keyword evidence="5" id="KW-1133">Transmembrane helix</keyword>
<dbReference type="Gene3D" id="3.30.300.30">
    <property type="match status" value="1"/>
</dbReference>
<dbReference type="Proteomes" id="UP000253792">
    <property type="component" value="Unassembled WGS sequence"/>
</dbReference>
<evidence type="ECO:0000313" key="9">
    <source>
        <dbReference type="Proteomes" id="UP000253792"/>
    </source>
</evidence>
<dbReference type="SUPFAM" id="SSF56801">
    <property type="entry name" value="Acetyl-CoA synthetase-like"/>
    <property type="match status" value="1"/>
</dbReference>